<comment type="pathway">
    <text evidence="1 9">Isoprenoid biosynthesis; isopentenyl diphosphate biosynthesis via DXP pathway; isopentenyl diphosphate from 1-deoxy-D-xylulose 5-phosphate: step 1/6.</text>
</comment>
<dbReference type="Pfam" id="PF02670">
    <property type="entry name" value="DXP_reductoisom"/>
    <property type="match status" value="1"/>
</dbReference>
<dbReference type="SUPFAM" id="SSF69055">
    <property type="entry name" value="1-deoxy-D-xylulose-5-phosphate reductoisomerase, C-terminal domain"/>
    <property type="match status" value="1"/>
</dbReference>
<dbReference type="EMBL" id="PDKW01000043">
    <property type="protein sequence ID" value="PGH53925.1"/>
    <property type="molecule type" value="Genomic_DNA"/>
</dbReference>
<feature type="binding site" evidence="9">
    <location>
        <position position="130"/>
    </location>
    <ligand>
        <name>NADPH</name>
        <dbReference type="ChEBI" id="CHEBI:57783"/>
    </ligand>
</feature>
<comment type="caution">
    <text evidence="13">The sequence shown here is derived from an EMBL/GenBank/DDBJ whole genome shotgun (WGS) entry which is preliminary data.</text>
</comment>
<feature type="binding site" evidence="9">
    <location>
        <position position="45"/>
    </location>
    <ligand>
        <name>NADPH</name>
        <dbReference type="ChEBI" id="CHEBI:57783"/>
    </ligand>
</feature>
<name>A0A2B8B7J2_9PROT</name>
<feature type="binding site" evidence="9">
    <location>
        <position position="221"/>
    </location>
    <ligand>
        <name>1-deoxy-D-xylulose 5-phosphate</name>
        <dbReference type="ChEBI" id="CHEBI:57792"/>
    </ligand>
</feature>
<dbReference type="Proteomes" id="UP000225379">
    <property type="component" value="Unassembled WGS sequence"/>
</dbReference>
<dbReference type="GO" id="GO:0051484">
    <property type="term" value="P:isopentenyl diphosphate biosynthetic process, methylerythritol 4-phosphate pathway involved in terpenoid biosynthetic process"/>
    <property type="evidence" value="ECO:0007669"/>
    <property type="project" value="UniProtKB-ARBA"/>
</dbReference>
<evidence type="ECO:0000256" key="4">
    <source>
        <dbReference type="ARBA" id="ARBA00022857"/>
    </source>
</evidence>
<evidence type="ECO:0000256" key="3">
    <source>
        <dbReference type="ARBA" id="ARBA00022723"/>
    </source>
</evidence>
<dbReference type="SUPFAM" id="SSF51735">
    <property type="entry name" value="NAD(P)-binding Rossmann-fold domains"/>
    <property type="match status" value="1"/>
</dbReference>
<evidence type="ECO:0000313" key="14">
    <source>
        <dbReference type="Proteomes" id="UP000225379"/>
    </source>
</evidence>
<evidence type="ECO:0000256" key="7">
    <source>
        <dbReference type="ARBA" id="ARBA00023229"/>
    </source>
</evidence>
<dbReference type="UniPathway" id="UPA00056">
    <property type="reaction ID" value="UER00092"/>
</dbReference>
<proteinExistence type="inferred from homology"/>
<dbReference type="NCBIfam" id="TIGR00243">
    <property type="entry name" value="Dxr"/>
    <property type="match status" value="1"/>
</dbReference>
<keyword evidence="5 9" id="KW-0560">Oxidoreductase</keyword>
<protein>
    <recommendedName>
        <fullName evidence="9">1-deoxy-D-xylulose 5-phosphate reductoisomerase</fullName>
        <shortName evidence="9">DXP reductoisomerase</shortName>
        <ecNumber evidence="9">1.1.1.267</ecNumber>
    </recommendedName>
    <alternativeName>
        <fullName evidence="9">1-deoxyxylulose-5-phosphate reductoisomerase</fullName>
    </alternativeName>
    <alternativeName>
        <fullName evidence="9">2-C-methyl-D-erythritol 4-phosphate synthase</fullName>
    </alternativeName>
</protein>
<feature type="binding site" evidence="9">
    <location>
        <position position="156"/>
    </location>
    <ligand>
        <name>1-deoxy-D-xylulose 5-phosphate</name>
        <dbReference type="ChEBI" id="CHEBI:57792"/>
    </ligand>
</feature>
<feature type="binding site" evidence="9">
    <location>
        <position position="180"/>
    </location>
    <ligand>
        <name>1-deoxy-D-xylulose 5-phosphate</name>
        <dbReference type="ChEBI" id="CHEBI:57792"/>
    </ligand>
</feature>
<dbReference type="RefSeq" id="WP_098739976.1">
    <property type="nucleotide sequence ID" value="NZ_PDKW01000043.1"/>
</dbReference>
<accession>A0A2B8B7J2</accession>
<keyword evidence="13" id="KW-0413">Isomerase</keyword>
<comment type="caution">
    <text evidence="9">Lacks conserved residue(s) required for the propagation of feature annotation.</text>
</comment>
<keyword evidence="14" id="KW-1185">Reference proteome</keyword>
<keyword evidence="3 9" id="KW-0479">Metal-binding</keyword>
<feature type="binding site" evidence="9">
    <location>
        <position position="225"/>
    </location>
    <ligand>
        <name>1-deoxy-D-xylulose 5-phosphate</name>
        <dbReference type="ChEBI" id="CHEBI:57792"/>
    </ligand>
</feature>
<evidence type="ECO:0000259" key="10">
    <source>
        <dbReference type="Pfam" id="PF02670"/>
    </source>
</evidence>
<keyword evidence="9" id="KW-0460">Magnesium</keyword>
<evidence type="ECO:0000256" key="2">
    <source>
        <dbReference type="ARBA" id="ARBA00006825"/>
    </source>
</evidence>
<sequence>MVVKADAPRSVTILGSTGSVGTQTVDLVSRDPERFPVEALTANRNVTLLAQQARQLNARLAVVADTAAYAELKQLLSGTGIEVAAGSEAVAAAAERPADWVMAAIVGAAGLEPTLAAIRRGAIVAFANKEVLVCAGALMMEEVKAHGATLLPVDSEHSAIYQVFDFERTDSVSRLILTASGGPFRAKNRAFMAAATREQAVAHPTWDMGAKISVDSATMMNKGLELIEAHFLFGIPEERIDVLVHPQSVIHSLVEYVDGSVLAQLGTPDMRTPIAYALGWPARIATPAERLDLVKAATLTFEAPDPVRFPALRLARAALQSGGGAPTILSAANEVAVQAFLDRRIGFLDIERIVEETLTALPHRPLRDLAAVREADADARRDAAGRVAAIGATAVGSR</sequence>
<organism evidence="13 14">
    <name type="scientific">Azospirillum palustre</name>
    <dbReference type="NCBI Taxonomy" id="2044885"/>
    <lineage>
        <taxon>Bacteria</taxon>
        <taxon>Pseudomonadati</taxon>
        <taxon>Pseudomonadota</taxon>
        <taxon>Alphaproteobacteria</taxon>
        <taxon>Rhodospirillales</taxon>
        <taxon>Azospirillaceae</taxon>
        <taxon>Azospirillum</taxon>
    </lineage>
</organism>
<comment type="catalytic activity">
    <reaction evidence="8">
        <text>2-C-methyl-D-erythritol 4-phosphate + NADP(+) = 1-deoxy-D-xylulose 5-phosphate + NADPH + H(+)</text>
        <dbReference type="Rhea" id="RHEA:13717"/>
        <dbReference type="ChEBI" id="CHEBI:15378"/>
        <dbReference type="ChEBI" id="CHEBI:57783"/>
        <dbReference type="ChEBI" id="CHEBI:57792"/>
        <dbReference type="ChEBI" id="CHEBI:58262"/>
        <dbReference type="ChEBI" id="CHEBI:58349"/>
        <dbReference type="EC" id="1.1.1.267"/>
    </reaction>
    <physiologicalReaction direction="right-to-left" evidence="8">
        <dbReference type="Rhea" id="RHEA:13719"/>
    </physiologicalReaction>
</comment>
<dbReference type="EC" id="1.1.1.267" evidence="9"/>
<dbReference type="SUPFAM" id="SSF55347">
    <property type="entry name" value="Glyceraldehyde-3-phosphate dehydrogenase-like, C-terminal domain"/>
    <property type="match status" value="1"/>
</dbReference>
<keyword evidence="7 9" id="KW-0414">Isoprene biosynthesis</keyword>
<dbReference type="GO" id="GO:0030604">
    <property type="term" value="F:1-deoxy-D-xylulose-5-phosphate reductoisomerase activity"/>
    <property type="evidence" value="ECO:0007669"/>
    <property type="project" value="UniProtKB-UniRule"/>
</dbReference>
<dbReference type="InterPro" id="IPR013512">
    <property type="entry name" value="DXP_reductoisomerase_N"/>
</dbReference>
<dbReference type="InterPro" id="IPR003821">
    <property type="entry name" value="DXP_reductoisomerase"/>
</dbReference>
<dbReference type="GO" id="GO:0030145">
    <property type="term" value="F:manganese ion binding"/>
    <property type="evidence" value="ECO:0007669"/>
    <property type="project" value="TreeGrafter"/>
</dbReference>
<feature type="domain" description="DXP reductoisomerase C-terminal" evidence="12">
    <location>
        <begin position="265"/>
        <end position="381"/>
    </location>
</feature>
<dbReference type="OrthoDB" id="9806546at2"/>
<feature type="domain" description="1-deoxy-D-xylulose 5-phosphate reductoisomerase N-terminal" evidence="10">
    <location>
        <begin position="11"/>
        <end position="136"/>
    </location>
</feature>
<feature type="binding site" evidence="9">
    <location>
        <position position="129"/>
    </location>
    <ligand>
        <name>1-deoxy-D-xylulose 5-phosphate</name>
        <dbReference type="ChEBI" id="CHEBI:57792"/>
    </ligand>
</feature>
<feature type="binding site" evidence="9">
    <location>
        <position position="17"/>
    </location>
    <ligand>
        <name>NADPH</name>
        <dbReference type="ChEBI" id="CHEBI:57783"/>
    </ligand>
</feature>
<comment type="similarity">
    <text evidence="2 9">Belongs to the DXR family.</text>
</comment>
<feature type="binding site" evidence="9">
    <location>
        <position position="222"/>
    </location>
    <ligand>
        <name>1-deoxy-D-xylulose 5-phosphate</name>
        <dbReference type="ChEBI" id="CHEBI:57792"/>
    </ligand>
</feature>
<dbReference type="Pfam" id="PF13288">
    <property type="entry name" value="DXPR_C"/>
    <property type="match status" value="1"/>
</dbReference>
<dbReference type="PANTHER" id="PTHR30525:SF0">
    <property type="entry name" value="1-DEOXY-D-XYLULOSE 5-PHOSPHATE REDUCTOISOMERASE, CHLOROPLASTIC"/>
    <property type="match status" value="1"/>
</dbReference>
<evidence type="ECO:0000256" key="5">
    <source>
        <dbReference type="ARBA" id="ARBA00023002"/>
    </source>
</evidence>
<dbReference type="HAMAP" id="MF_00183">
    <property type="entry name" value="DXP_reductoisom"/>
    <property type="match status" value="1"/>
</dbReference>
<feature type="binding site" evidence="9">
    <location>
        <position position="203"/>
    </location>
    <ligand>
        <name>1-deoxy-D-xylulose 5-phosphate</name>
        <dbReference type="ChEBI" id="CHEBI:57792"/>
    </ligand>
</feature>
<feature type="binding site" evidence="9">
    <location>
        <position position="20"/>
    </location>
    <ligand>
        <name>NADPH</name>
        <dbReference type="ChEBI" id="CHEBI:57783"/>
    </ligand>
</feature>
<keyword evidence="6 9" id="KW-0464">Manganese</keyword>
<feature type="binding site" evidence="9">
    <location>
        <position position="225"/>
    </location>
    <ligand>
        <name>Mn(2+)</name>
        <dbReference type="ChEBI" id="CHEBI:29035"/>
    </ligand>
</feature>
<dbReference type="Gene3D" id="1.10.1740.10">
    <property type="match status" value="1"/>
</dbReference>
<gene>
    <name evidence="9" type="primary">dxr</name>
    <name evidence="13" type="ORF">CRT60_29250</name>
</gene>
<dbReference type="NCBIfam" id="NF009114">
    <property type="entry name" value="PRK12464.1"/>
    <property type="match status" value="1"/>
</dbReference>
<evidence type="ECO:0000256" key="8">
    <source>
        <dbReference type="ARBA" id="ARBA00048543"/>
    </source>
</evidence>
<feature type="binding site" evidence="9">
    <location>
        <position position="209"/>
    </location>
    <ligand>
        <name>NADPH</name>
        <dbReference type="ChEBI" id="CHEBI:57783"/>
    </ligand>
</feature>
<dbReference type="InterPro" id="IPR026877">
    <property type="entry name" value="DXPR_C"/>
</dbReference>
<dbReference type="PANTHER" id="PTHR30525">
    <property type="entry name" value="1-DEOXY-D-XYLULOSE 5-PHOSPHATE REDUCTOISOMERASE"/>
    <property type="match status" value="1"/>
</dbReference>
<dbReference type="InterPro" id="IPR036291">
    <property type="entry name" value="NAD(P)-bd_dom_sf"/>
</dbReference>
<evidence type="ECO:0000256" key="6">
    <source>
        <dbReference type="ARBA" id="ARBA00023211"/>
    </source>
</evidence>
<evidence type="ECO:0000313" key="13">
    <source>
        <dbReference type="EMBL" id="PGH53925.1"/>
    </source>
</evidence>
<evidence type="ECO:0000256" key="1">
    <source>
        <dbReference type="ARBA" id="ARBA00005094"/>
    </source>
</evidence>
<reference evidence="14" key="1">
    <citation type="submission" date="2017-10" db="EMBL/GenBank/DDBJ databases">
        <authorList>
            <person name="Kravchenko I.K."/>
            <person name="Grouzdev D.S."/>
        </authorList>
    </citation>
    <scope>NUCLEOTIDE SEQUENCE [LARGE SCALE GENOMIC DNA]</scope>
    <source>
        <strain evidence="14">B2</strain>
    </source>
</reference>
<feature type="domain" description="1-deoxy-D-xylulose 5-phosphate reductoisomerase C-terminal" evidence="11">
    <location>
        <begin position="150"/>
        <end position="233"/>
    </location>
</feature>
<comment type="function">
    <text evidence="9">Catalyzes the NADPH-dependent rearrangement and reduction of 1-deoxy-D-xylulose-5-phosphate (DXP) to 2-C-methyl-D-erythritol 4-phosphate (MEP).</text>
</comment>
<feature type="binding site" evidence="9">
    <location>
        <position position="18"/>
    </location>
    <ligand>
        <name>NADPH</name>
        <dbReference type="ChEBI" id="CHEBI:57783"/>
    </ligand>
</feature>
<feature type="binding site" evidence="9">
    <location>
        <position position="155"/>
    </location>
    <ligand>
        <name>1-deoxy-D-xylulose 5-phosphate</name>
        <dbReference type="ChEBI" id="CHEBI:57792"/>
    </ligand>
</feature>
<dbReference type="Gene3D" id="3.40.50.720">
    <property type="entry name" value="NAD(P)-binding Rossmann-like Domain"/>
    <property type="match status" value="1"/>
</dbReference>
<dbReference type="GO" id="GO:0070402">
    <property type="term" value="F:NADPH binding"/>
    <property type="evidence" value="ECO:0007669"/>
    <property type="project" value="InterPro"/>
</dbReference>
<dbReference type="InterPro" id="IPR036169">
    <property type="entry name" value="DXPR_C_sf"/>
</dbReference>
<evidence type="ECO:0000256" key="9">
    <source>
        <dbReference type="HAMAP-Rule" id="MF_00183"/>
    </source>
</evidence>
<feature type="binding site" evidence="9">
    <location>
        <position position="216"/>
    </location>
    <ligand>
        <name>1-deoxy-D-xylulose 5-phosphate</name>
        <dbReference type="ChEBI" id="CHEBI:57792"/>
    </ligand>
</feature>
<dbReference type="PIRSF" id="PIRSF006205">
    <property type="entry name" value="Dxp_reductismrs"/>
    <property type="match status" value="1"/>
</dbReference>
<dbReference type="AlphaFoldDB" id="A0A2B8B7J2"/>
<dbReference type="Pfam" id="PF08436">
    <property type="entry name" value="DXP_redisom_C"/>
    <property type="match status" value="1"/>
</dbReference>
<comment type="cofactor">
    <cofactor evidence="9">
        <name>Mg(2+)</name>
        <dbReference type="ChEBI" id="CHEBI:18420"/>
    </cofactor>
    <cofactor evidence="9">
        <name>Mn(2+)</name>
        <dbReference type="ChEBI" id="CHEBI:29035"/>
    </cofactor>
</comment>
<dbReference type="FunFam" id="3.40.50.720:FF:000045">
    <property type="entry name" value="1-deoxy-D-xylulose 5-phosphate reductoisomerase"/>
    <property type="match status" value="1"/>
</dbReference>
<feature type="binding site" evidence="9">
    <location>
        <position position="44"/>
    </location>
    <ligand>
        <name>NADPH</name>
        <dbReference type="ChEBI" id="CHEBI:57783"/>
    </ligand>
</feature>
<dbReference type="InterPro" id="IPR013644">
    <property type="entry name" value="DXP_reductoisomerase_C"/>
</dbReference>
<keyword evidence="4 9" id="KW-0521">NADP</keyword>
<evidence type="ECO:0000259" key="11">
    <source>
        <dbReference type="Pfam" id="PF08436"/>
    </source>
</evidence>
<feature type="binding site" evidence="9">
    <location>
        <position position="154"/>
    </location>
    <ligand>
        <name>Mn(2+)</name>
        <dbReference type="ChEBI" id="CHEBI:29035"/>
    </ligand>
</feature>
<feature type="binding site" evidence="9">
    <location>
        <position position="19"/>
    </location>
    <ligand>
        <name>NADPH</name>
        <dbReference type="ChEBI" id="CHEBI:57783"/>
    </ligand>
</feature>
<dbReference type="GO" id="GO:0016853">
    <property type="term" value="F:isomerase activity"/>
    <property type="evidence" value="ECO:0007669"/>
    <property type="project" value="UniProtKB-KW"/>
</dbReference>
<feature type="binding site" evidence="9">
    <location>
        <position position="156"/>
    </location>
    <ligand>
        <name>Mn(2+)</name>
        <dbReference type="ChEBI" id="CHEBI:29035"/>
    </ligand>
</feature>
<feature type="binding site" evidence="9">
    <location>
        <position position="128"/>
    </location>
    <ligand>
        <name>NADPH</name>
        <dbReference type="ChEBI" id="CHEBI:57783"/>
    </ligand>
</feature>
<evidence type="ECO:0000259" key="12">
    <source>
        <dbReference type="Pfam" id="PF13288"/>
    </source>
</evidence>